<keyword evidence="1" id="KW-0732">Signal</keyword>
<dbReference type="SUPFAM" id="SSF55797">
    <property type="entry name" value="PR-1-like"/>
    <property type="match status" value="1"/>
</dbReference>
<feature type="signal peptide" evidence="1">
    <location>
        <begin position="1"/>
        <end position="19"/>
    </location>
</feature>
<feature type="chain" id="PRO_5027997715" evidence="1">
    <location>
        <begin position="20"/>
        <end position="417"/>
    </location>
</feature>
<feature type="domain" description="SCP" evidence="2">
    <location>
        <begin position="46"/>
        <end position="166"/>
    </location>
</feature>
<evidence type="ECO:0000259" key="2">
    <source>
        <dbReference type="Pfam" id="PF00188"/>
    </source>
</evidence>
<dbReference type="PANTHER" id="PTHR31157:SF1">
    <property type="entry name" value="SCP DOMAIN-CONTAINING PROTEIN"/>
    <property type="match status" value="1"/>
</dbReference>
<name>A0A6S6S5L3_9BACT</name>
<dbReference type="PANTHER" id="PTHR31157">
    <property type="entry name" value="SCP DOMAIN-CONTAINING PROTEIN"/>
    <property type="match status" value="1"/>
</dbReference>
<dbReference type="AlphaFoldDB" id="A0A6S6S5L3"/>
<dbReference type="InterPro" id="IPR014044">
    <property type="entry name" value="CAP_dom"/>
</dbReference>
<reference evidence="3" key="1">
    <citation type="submission" date="2020-01" db="EMBL/GenBank/DDBJ databases">
        <authorList>
            <person name="Meier V. D."/>
            <person name="Meier V D."/>
        </authorList>
    </citation>
    <scope>NUCLEOTIDE SEQUENCE</scope>
    <source>
        <strain evidence="3">HLG_WM_MAG_01</strain>
    </source>
</reference>
<accession>A0A6S6S5L3</accession>
<dbReference type="Pfam" id="PF00188">
    <property type="entry name" value="CAP"/>
    <property type="match status" value="1"/>
</dbReference>
<dbReference type="CDD" id="cd05379">
    <property type="entry name" value="CAP_bacterial"/>
    <property type="match status" value="1"/>
</dbReference>
<gene>
    <name evidence="3" type="ORF">HELGO_WM2738</name>
</gene>
<dbReference type="Gene3D" id="3.40.33.10">
    <property type="entry name" value="CAP"/>
    <property type="match status" value="1"/>
</dbReference>
<proteinExistence type="predicted"/>
<dbReference type="EMBL" id="CACVAS010000030">
    <property type="protein sequence ID" value="CAA6803003.1"/>
    <property type="molecule type" value="Genomic_DNA"/>
</dbReference>
<evidence type="ECO:0000256" key="1">
    <source>
        <dbReference type="SAM" id="SignalP"/>
    </source>
</evidence>
<organism evidence="3">
    <name type="scientific">uncultured Sulfurovum sp</name>
    <dbReference type="NCBI Taxonomy" id="269237"/>
    <lineage>
        <taxon>Bacteria</taxon>
        <taxon>Pseudomonadati</taxon>
        <taxon>Campylobacterota</taxon>
        <taxon>Epsilonproteobacteria</taxon>
        <taxon>Campylobacterales</taxon>
        <taxon>Sulfurovaceae</taxon>
        <taxon>Sulfurovum</taxon>
        <taxon>environmental samples</taxon>
    </lineage>
</organism>
<sequence>MVISALFIALLWQMSGANAPLVQKGIILRELPPMDVSSEKSEAHFRLNTIRKSMKMNPLIINDKLALAAQAHANYLVENQNHSHYQTSGKKYFTGVKPKDRTIYANYESTMVSENLSTRSHSAKRSIEGLFSAIYHRFGFLNPSIDEIGVGVAQNKEETQQSAFVYVMGNSNLVDLCQKKSFNGFGKYIYNVCKKDEHRVDTGSYARANNIHKQYNPKIITYPFSNEKDVPTVFYEESPDPLPDYAVSGFPISVEFNDYFFDDVELDSFTLYNSNGSEITNVRLMDSQNDPNQRLSDKQFVLFPLERLNYNSRYRVEVEYSAKGQSTKLSWHFDTTVLHEKLHTITKNEETLSLTSKTSHILYFKPLHHKDILTNVQFPADLDVTFLDNNTLRVSINKNTNDFDILSNNKIVHVKVD</sequence>
<evidence type="ECO:0000313" key="3">
    <source>
        <dbReference type="EMBL" id="CAA6803003.1"/>
    </source>
</evidence>
<dbReference type="InterPro" id="IPR035940">
    <property type="entry name" value="CAP_sf"/>
</dbReference>
<protein>
    <submittedName>
        <fullName evidence="3">Putative periplasmic protein</fullName>
    </submittedName>
</protein>